<dbReference type="GO" id="GO:0016787">
    <property type="term" value="F:hydrolase activity"/>
    <property type="evidence" value="ECO:0007669"/>
    <property type="project" value="UniProtKB-KW"/>
</dbReference>
<comment type="caution">
    <text evidence="3">The sequence shown here is derived from an EMBL/GenBank/DDBJ whole genome shotgun (WGS) entry which is preliminary data.</text>
</comment>
<dbReference type="AlphaFoldDB" id="A0A9D2MH00"/>
<organism evidence="3 4">
    <name type="scientific">Candidatus Faecalibacterium faecipullorum</name>
    <dbReference type="NCBI Taxonomy" id="2838578"/>
    <lineage>
        <taxon>Bacteria</taxon>
        <taxon>Bacillati</taxon>
        <taxon>Bacillota</taxon>
        <taxon>Clostridia</taxon>
        <taxon>Eubacteriales</taxon>
        <taxon>Oscillospiraceae</taxon>
        <taxon>Faecalibacterium</taxon>
    </lineage>
</organism>
<evidence type="ECO:0000313" key="4">
    <source>
        <dbReference type="Proteomes" id="UP000824211"/>
    </source>
</evidence>
<feature type="active site" description="Acyl-thioester intermediate" evidence="2">
    <location>
        <position position="198"/>
    </location>
</feature>
<dbReference type="Pfam" id="PF04203">
    <property type="entry name" value="Sortase"/>
    <property type="match status" value="1"/>
</dbReference>
<sequence>MKIPTGKLLLCGGGLLLAAALCLTAYNVWDAYRAKMDSEQALQEIQVEVPVQDPPVSSEMVDDPDSVPPEPEPLPDYILDPDMEMPEIEIDGEVYIGTLDIPALELSLPVMSEWSYPKLKLAPCRYKGSAYRNDLIICAHNYNSHFGRLKELEPGDEIVFTDADGNAFFYSVVATETLAPTAIDEMKSSGWDLTLFTCTIGGAKRVTVRCKQNHTI</sequence>
<dbReference type="Gene3D" id="2.40.260.10">
    <property type="entry name" value="Sortase"/>
    <property type="match status" value="1"/>
</dbReference>
<evidence type="ECO:0000256" key="2">
    <source>
        <dbReference type="PIRSR" id="PIRSR605754-1"/>
    </source>
</evidence>
<gene>
    <name evidence="3" type="ORF">H9771_09140</name>
</gene>
<evidence type="ECO:0000256" key="1">
    <source>
        <dbReference type="ARBA" id="ARBA00022801"/>
    </source>
</evidence>
<dbReference type="EMBL" id="DWXX01000172">
    <property type="protein sequence ID" value="HJB59799.1"/>
    <property type="molecule type" value="Genomic_DNA"/>
</dbReference>
<keyword evidence="1" id="KW-0378">Hydrolase</keyword>
<reference evidence="3" key="2">
    <citation type="submission" date="2021-04" db="EMBL/GenBank/DDBJ databases">
        <authorList>
            <person name="Gilroy R."/>
        </authorList>
    </citation>
    <scope>NUCLEOTIDE SEQUENCE</scope>
    <source>
        <strain evidence="3">ChiHjej9B8-13557</strain>
    </source>
</reference>
<dbReference type="Proteomes" id="UP000824211">
    <property type="component" value="Unassembled WGS sequence"/>
</dbReference>
<dbReference type="CDD" id="cd00004">
    <property type="entry name" value="Sortase"/>
    <property type="match status" value="1"/>
</dbReference>
<evidence type="ECO:0000313" key="3">
    <source>
        <dbReference type="EMBL" id="HJB59799.1"/>
    </source>
</evidence>
<protein>
    <submittedName>
        <fullName evidence="3">Sortase</fullName>
    </submittedName>
</protein>
<accession>A0A9D2MH00</accession>
<dbReference type="InterPro" id="IPR005754">
    <property type="entry name" value="Sortase"/>
</dbReference>
<proteinExistence type="predicted"/>
<dbReference type="InterPro" id="IPR023365">
    <property type="entry name" value="Sortase_dom-sf"/>
</dbReference>
<name>A0A9D2MH00_9FIRM</name>
<dbReference type="SUPFAM" id="SSF63817">
    <property type="entry name" value="Sortase"/>
    <property type="match status" value="1"/>
</dbReference>
<reference evidence="3" key="1">
    <citation type="journal article" date="2021" name="PeerJ">
        <title>Extensive microbial diversity within the chicken gut microbiome revealed by metagenomics and culture.</title>
        <authorList>
            <person name="Gilroy R."/>
            <person name="Ravi A."/>
            <person name="Getino M."/>
            <person name="Pursley I."/>
            <person name="Horton D.L."/>
            <person name="Alikhan N.F."/>
            <person name="Baker D."/>
            <person name="Gharbi K."/>
            <person name="Hall N."/>
            <person name="Watson M."/>
            <person name="Adriaenssens E.M."/>
            <person name="Foster-Nyarko E."/>
            <person name="Jarju S."/>
            <person name="Secka A."/>
            <person name="Antonio M."/>
            <person name="Oren A."/>
            <person name="Chaudhuri R.R."/>
            <person name="La Ragione R."/>
            <person name="Hildebrand F."/>
            <person name="Pallen M.J."/>
        </authorList>
    </citation>
    <scope>NUCLEOTIDE SEQUENCE</scope>
    <source>
        <strain evidence="3">ChiHjej9B8-13557</strain>
    </source>
</reference>
<feature type="active site" description="Proton donor/acceptor" evidence="2">
    <location>
        <position position="140"/>
    </location>
</feature>